<accession>A0A1B6JLW8</accession>
<dbReference type="EMBL" id="GECU01007472">
    <property type="protein sequence ID" value="JAT00235.1"/>
    <property type="molecule type" value="Transcribed_RNA"/>
</dbReference>
<proteinExistence type="predicted"/>
<reference evidence="1" key="1">
    <citation type="submission" date="2015-11" db="EMBL/GenBank/DDBJ databases">
        <title>De novo transcriptome assembly of four potential Pierce s Disease insect vectors from Arizona vineyards.</title>
        <authorList>
            <person name="Tassone E.E."/>
        </authorList>
    </citation>
    <scope>NUCLEOTIDE SEQUENCE</scope>
</reference>
<protein>
    <submittedName>
        <fullName evidence="1">Uncharacterized protein</fullName>
    </submittedName>
</protein>
<evidence type="ECO:0000313" key="1">
    <source>
        <dbReference type="EMBL" id="JAT00235.1"/>
    </source>
</evidence>
<feature type="non-terminal residue" evidence="1">
    <location>
        <position position="1"/>
    </location>
</feature>
<feature type="non-terminal residue" evidence="1">
    <location>
        <position position="140"/>
    </location>
</feature>
<sequence>EKTELEIGVLTEWYFIVRIPCVVPYITYNYKYSTVHPPDSGELIIENIDQPRMVQITFFKQPDGTCYFIDWTLTDGQRLAGFSTVLRFIPRSGDEETPKQRLTPADVKTWWQKDFQAQMVQFVYLVLKEAVNPKGHILKN</sequence>
<organism evidence="1">
    <name type="scientific">Homalodisca liturata</name>
    <dbReference type="NCBI Taxonomy" id="320908"/>
    <lineage>
        <taxon>Eukaryota</taxon>
        <taxon>Metazoa</taxon>
        <taxon>Ecdysozoa</taxon>
        <taxon>Arthropoda</taxon>
        <taxon>Hexapoda</taxon>
        <taxon>Insecta</taxon>
        <taxon>Pterygota</taxon>
        <taxon>Neoptera</taxon>
        <taxon>Paraneoptera</taxon>
        <taxon>Hemiptera</taxon>
        <taxon>Auchenorrhyncha</taxon>
        <taxon>Membracoidea</taxon>
        <taxon>Cicadellidae</taxon>
        <taxon>Cicadellinae</taxon>
        <taxon>Proconiini</taxon>
        <taxon>Homalodisca</taxon>
    </lineage>
</organism>
<name>A0A1B6JLW8_9HEMI</name>
<dbReference type="AlphaFoldDB" id="A0A1B6JLW8"/>
<gene>
    <name evidence="1" type="ORF">g.58612</name>
</gene>